<dbReference type="Ensembl" id="ENSSANT00000003619.1">
    <property type="protein sequence ID" value="ENSSANP00000003359.1"/>
    <property type="gene ID" value="ENSSANG00000001816.1"/>
</dbReference>
<feature type="chain" id="PRO_5025417405" description="protein O-GlcNAcase" evidence="8">
    <location>
        <begin position="17"/>
        <end position="721"/>
    </location>
</feature>
<organism evidence="10 11">
    <name type="scientific">Sinocyclocheilus anshuiensis</name>
    <dbReference type="NCBI Taxonomy" id="1608454"/>
    <lineage>
        <taxon>Eukaryota</taxon>
        <taxon>Metazoa</taxon>
        <taxon>Chordata</taxon>
        <taxon>Craniata</taxon>
        <taxon>Vertebrata</taxon>
        <taxon>Euteleostomi</taxon>
        <taxon>Actinopterygii</taxon>
        <taxon>Neopterygii</taxon>
        <taxon>Teleostei</taxon>
        <taxon>Ostariophysi</taxon>
        <taxon>Cypriniformes</taxon>
        <taxon>Cyprinidae</taxon>
        <taxon>Cyprininae</taxon>
        <taxon>Sinocyclocheilus</taxon>
    </lineage>
</organism>
<gene>
    <name evidence="10" type="primary">si:dkey-183c6.8</name>
</gene>
<dbReference type="Pfam" id="PF07555">
    <property type="entry name" value="NAGidase"/>
    <property type="match status" value="1"/>
</dbReference>
<feature type="signal peptide" evidence="8">
    <location>
        <begin position="1"/>
        <end position="16"/>
    </location>
</feature>
<dbReference type="GO" id="GO:0102571">
    <property type="term" value="F:[protein]-3-O-(N-acetyl-D-glucosaminyl)-L-serine/L-threonine O-N-acetyl-alpha-D-glucosaminase activity"/>
    <property type="evidence" value="ECO:0007669"/>
    <property type="project" value="UniProtKB-EC"/>
</dbReference>
<name>A0A671KBQ5_9TELE</name>
<evidence type="ECO:0000313" key="10">
    <source>
        <dbReference type="Ensembl" id="ENSSANP00000003359.1"/>
    </source>
</evidence>
<dbReference type="GO" id="GO:0016231">
    <property type="term" value="F:beta-N-acetylglucosaminidase activity"/>
    <property type="evidence" value="ECO:0007669"/>
    <property type="project" value="TreeGrafter"/>
</dbReference>
<proteinExistence type="predicted"/>
<evidence type="ECO:0000313" key="11">
    <source>
        <dbReference type="Proteomes" id="UP000472260"/>
    </source>
</evidence>
<evidence type="ECO:0000256" key="1">
    <source>
        <dbReference type="ARBA" id="ARBA00022801"/>
    </source>
</evidence>
<dbReference type="Gene3D" id="1.20.58.240">
    <property type="entry name" value="STAT, domain 1"/>
    <property type="match status" value="1"/>
</dbReference>
<evidence type="ECO:0000256" key="3">
    <source>
        <dbReference type="ARBA" id="ARBA00030512"/>
    </source>
</evidence>
<evidence type="ECO:0000256" key="5">
    <source>
        <dbReference type="ARBA" id="ARBA00052136"/>
    </source>
</evidence>
<reference evidence="10" key="2">
    <citation type="submission" date="2025-09" db="UniProtKB">
        <authorList>
            <consortium name="Ensembl"/>
        </authorList>
    </citation>
    <scope>IDENTIFICATION</scope>
</reference>
<dbReference type="FunFam" id="1.20.58.240:FF:000003">
    <property type="entry name" value="Si:dkey-183c6.8"/>
    <property type="match status" value="1"/>
</dbReference>
<dbReference type="InterPro" id="IPR051822">
    <property type="entry name" value="Glycosyl_Hydrolase_84"/>
</dbReference>
<evidence type="ECO:0000256" key="7">
    <source>
        <dbReference type="ARBA" id="ARBA00076634"/>
    </source>
</evidence>
<keyword evidence="1" id="KW-0378">Hydrolase</keyword>
<comment type="catalytic activity">
    <reaction evidence="5">
        <text>3-O-(N-acetyl-beta-D-glucosaminyl)-L-threonyl-[protein] + H2O = L-threonyl-[protein] + N-acetyl-D-glucosamine</text>
        <dbReference type="Rhea" id="RHEA:48892"/>
        <dbReference type="Rhea" id="RHEA-COMP:11060"/>
        <dbReference type="Rhea" id="RHEA-COMP:12252"/>
        <dbReference type="ChEBI" id="CHEBI:15377"/>
        <dbReference type="ChEBI" id="CHEBI:30013"/>
        <dbReference type="ChEBI" id="CHEBI:90840"/>
        <dbReference type="ChEBI" id="CHEBI:506227"/>
        <dbReference type="EC" id="3.2.1.169"/>
    </reaction>
</comment>
<dbReference type="PANTHER" id="PTHR13170:SF23">
    <property type="entry name" value="PROTEIN O-GLCNACASE-LIKE"/>
    <property type="match status" value="1"/>
</dbReference>
<sequence length="721" mass="80577">MICLLMHLFPIVPFRMQMWSLNTYLYGPKDDLKHRLLWREVYSAEEEAQLTALVCEAESRGLTFVYGLSPGQDIVFSSSCDLTLLKRKLRQVSDLGCQAFALLFDDIDHSMCQSDTEAFSSFAHAQVTVANEIFRFLGDPPVFLFCPTEYCSSLCTPSVSKSAYLLTIGEDLLPGISVIWTGNKVISRELSPESLAEVQSVLRRPPLIWDNLHANDYDSRRVFLGPFKGRPPGLRAHLRGLLLNPNCEFEANFIPLHTLGSWYKEGKEEGKGERNEEAYSVDRALSSALQGWMKELTQPKCPITSSRSTGALASDEIPADPLMSQDLKAGEDQVSRSFSHEKTSRRGLCSGRVPLSEAQVQLLVGLYYLPHEHGPPAQNLLQDLTWLKANCHCVSVNGNGKKASPQKVEEWRDRAGRFLAACDDVALLHGAVVNSINRAVLYDLYPYIWDLRNTLLVAKAFICWLGERDSRDDLLHGVEAEPWVFKGGLSGEVQMLLPMGTSTELFSHPPPLFPTSRLYNIRPFQQKDKVELYRMVRQLHQRGKGSQDAAISHPDFIGDRCLGASLALCPEYSLVLEDELGVCGCAVGILDVRSFAKRCQATWLPAMRDKYPSRPHGASGHTATKALLYFHEEQDYPDSLLYHFPSQLRLEALPELVDCSVSRSLLTALLTALKANGSQGVFCEVQPIDGLRMEFLTKLGFLEILRGEARPREGVVLGRLL</sequence>
<dbReference type="AlphaFoldDB" id="A0A671KBQ5"/>
<reference evidence="10" key="1">
    <citation type="submission" date="2025-08" db="UniProtKB">
        <authorList>
            <consortium name="Ensembl"/>
        </authorList>
    </citation>
    <scope>IDENTIFICATION</scope>
</reference>
<keyword evidence="11" id="KW-1185">Reference proteome</keyword>
<evidence type="ECO:0000256" key="4">
    <source>
        <dbReference type="ARBA" id="ARBA00050933"/>
    </source>
</evidence>
<evidence type="ECO:0000256" key="2">
    <source>
        <dbReference type="ARBA" id="ARBA00023295"/>
    </source>
</evidence>
<evidence type="ECO:0000259" key="9">
    <source>
        <dbReference type="PROSITE" id="PS52009"/>
    </source>
</evidence>
<accession>A0A671KBQ5</accession>
<dbReference type="Proteomes" id="UP000472260">
    <property type="component" value="Unassembled WGS sequence"/>
</dbReference>
<protein>
    <recommendedName>
        <fullName evidence="6">protein O-GlcNAcase</fullName>
        <ecNumber evidence="6">3.2.1.169</ecNumber>
    </recommendedName>
    <alternativeName>
        <fullName evidence="3">Beta-N-acetylhexosaminidase</fullName>
    </alternativeName>
    <alternativeName>
        <fullName evidence="7">Beta-hexosaminidase</fullName>
    </alternativeName>
</protein>
<evidence type="ECO:0000256" key="6">
    <source>
        <dbReference type="ARBA" id="ARBA00066938"/>
    </source>
</evidence>
<feature type="domain" description="GH84" evidence="9">
    <location>
        <begin position="1"/>
        <end position="267"/>
    </location>
</feature>
<dbReference type="EC" id="3.2.1.169" evidence="6"/>
<comment type="catalytic activity">
    <reaction evidence="4">
        <text>3-O-(N-acetyl-beta-D-glucosaminyl)-L-seryl-[protein] + H2O = N-acetyl-D-glucosamine + L-seryl-[protein]</text>
        <dbReference type="Rhea" id="RHEA:48876"/>
        <dbReference type="Rhea" id="RHEA-COMP:9863"/>
        <dbReference type="Rhea" id="RHEA-COMP:12251"/>
        <dbReference type="ChEBI" id="CHEBI:15377"/>
        <dbReference type="ChEBI" id="CHEBI:29999"/>
        <dbReference type="ChEBI" id="CHEBI:90838"/>
        <dbReference type="ChEBI" id="CHEBI:506227"/>
        <dbReference type="EC" id="3.2.1.169"/>
    </reaction>
</comment>
<dbReference type="SUPFAM" id="SSF51445">
    <property type="entry name" value="(Trans)glycosidases"/>
    <property type="match status" value="1"/>
</dbReference>
<keyword evidence="8" id="KW-0732">Signal</keyword>
<keyword evidence="2" id="KW-0326">Glycosidase</keyword>
<dbReference type="PROSITE" id="PS52009">
    <property type="entry name" value="GH84"/>
    <property type="match status" value="1"/>
</dbReference>
<dbReference type="InterPro" id="IPR011496">
    <property type="entry name" value="O-GlcNAcase_cat"/>
</dbReference>
<dbReference type="GO" id="GO:0009100">
    <property type="term" value="P:glycoprotein metabolic process"/>
    <property type="evidence" value="ECO:0007669"/>
    <property type="project" value="TreeGrafter"/>
</dbReference>
<dbReference type="Gene3D" id="3.40.630.30">
    <property type="match status" value="1"/>
</dbReference>
<dbReference type="FunFam" id="3.20.20.80:FF:000009">
    <property type="entry name" value="O-GlcNAcase BT_4395"/>
    <property type="match status" value="1"/>
</dbReference>
<dbReference type="Gene3D" id="3.20.20.80">
    <property type="entry name" value="Glycosidases"/>
    <property type="match status" value="1"/>
</dbReference>
<dbReference type="InterPro" id="IPR017853">
    <property type="entry name" value="GH"/>
</dbReference>
<evidence type="ECO:0000256" key="8">
    <source>
        <dbReference type="SAM" id="SignalP"/>
    </source>
</evidence>
<dbReference type="PANTHER" id="PTHR13170">
    <property type="entry name" value="O-GLCNACASE"/>
    <property type="match status" value="1"/>
</dbReference>